<dbReference type="SUPFAM" id="SSF52218">
    <property type="entry name" value="Flavoproteins"/>
    <property type="match status" value="1"/>
</dbReference>
<sequence length="202" mass="23110">MGKIMIINGSPRAPKSNSKKFAYIFAKNCNIPTEYFELNKKNNTNICMIMDDFTDILLIFPLYVDGIPVTLLNFLKVLENNPPKKKPKISILINCGFIEPEQNDVAVKMVRFFCKTQGYVFGSLLKIGSGEAILNTPFKIFVVKKIKKLAKAISKEKNENLKITMPLPKKLFIKASTKYWENYGKRNGITKEQMSIMEIEKE</sequence>
<organism evidence="1 2">
    <name type="scientific">Candidatus Caccosoma faecigallinarum</name>
    <dbReference type="NCBI Taxonomy" id="2840720"/>
    <lineage>
        <taxon>Bacteria</taxon>
        <taxon>Bacillati</taxon>
        <taxon>Bacillota</taxon>
        <taxon>Bacillota incertae sedis</taxon>
        <taxon>Candidatus Caccosoma</taxon>
    </lineage>
</organism>
<evidence type="ECO:0000313" key="1">
    <source>
        <dbReference type="EMBL" id="HIT17157.1"/>
    </source>
</evidence>
<dbReference type="EMBL" id="DVKI01000066">
    <property type="protein sequence ID" value="HIT17157.1"/>
    <property type="molecule type" value="Genomic_DNA"/>
</dbReference>
<evidence type="ECO:0000313" key="2">
    <source>
        <dbReference type="Proteomes" id="UP000886893"/>
    </source>
</evidence>
<accession>A0A9D1K9F6</accession>
<reference evidence="1" key="1">
    <citation type="submission" date="2020-10" db="EMBL/GenBank/DDBJ databases">
        <authorList>
            <person name="Gilroy R."/>
        </authorList>
    </citation>
    <scope>NUCLEOTIDE SEQUENCE</scope>
    <source>
        <strain evidence="1">14508</strain>
    </source>
</reference>
<proteinExistence type="predicted"/>
<dbReference type="InterPro" id="IPR029039">
    <property type="entry name" value="Flavoprotein-like_sf"/>
</dbReference>
<comment type="caution">
    <text evidence="1">The sequence shown here is derived from an EMBL/GenBank/DDBJ whole genome shotgun (WGS) entry which is preliminary data.</text>
</comment>
<reference evidence="1" key="2">
    <citation type="journal article" date="2021" name="PeerJ">
        <title>Extensive microbial diversity within the chicken gut microbiome revealed by metagenomics and culture.</title>
        <authorList>
            <person name="Gilroy R."/>
            <person name="Ravi A."/>
            <person name="Getino M."/>
            <person name="Pursley I."/>
            <person name="Horton D.L."/>
            <person name="Alikhan N.F."/>
            <person name="Baker D."/>
            <person name="Gharbi K."/>
            <person name="Hall N."/>
            <person name="Watson M."/>
            <person name="Adriaenssens E.M."/>
            <person name="Foster-Nyarko E."/>
            <person name="Jarju S."/>
            <person name="Secka A."/>
            <person name="Antonio M."/>
            <person name="Oren A."/>
            <person name="Chaudhuri R.R."/>
            <person name="La Ragione R."/>
            <person name="Hildebrand F."/>
            <person name="Pallen M.J."/>
        </authorList>
    </citation>
    <scope>NUCLEOTIDE SEQUENCE</scope>
    <source>
        <strain evidence="1">14508</strain>
    </source>
</reference>
<dbReference type="AlphaFoldDB" id="A0A9D1K9F6"/>
<dbReference type="Proteomes" id="UP000886893">
    <property type="component" value="Unassembled WGS sequence"/>
</dbReference>
<dbReference type="Gene3D" id="3.40.50.360">
    <property type="match status" value="1"/>
</dbReference>
<protein>
    <recommendedName>
        <fullName evidence="3">Flavodoxin-like fold domain-containing protein</fullName>
    </recommendedName>
</protein>
<gene>
    <name evidence="1" type="ORF">IAD04_02095</name>
</gene>
<evidence type="ECO:0008006" key="3">
    <source>
        <dbReference type="Google" id="ProtNLM"/>
    </source>
</evidence>
<name>A0A9D1K9F6_9FIRM</name>